<reference evidence="3 4" key="1">
    <citation type="submission" date="2016-11" db="EMBL/GenBank/DDBJ databases">
        <authorList>
            <person name="Jaros S."/>
            <person name="Januszkiewicz K."/>
            <person name="Wedrychowicz H."/>
        </authorList>
    </citation>
    <scope>NUCLEOTIDE SEQUENCE [LARGE SCALE GENOMIC DNA]</scope>
    <source>
        <strain evidence="3 4">DSM 18899</strain>
    </source>
</reference>
<accession>A0A1K2HMU1</accession>
<sequence>MLRRWKRRGNHLATARLAVRRHLPWYAWVGLVLLALCLLAGASWLLFQHGQEVGRQDPHAQRAIQEAARNAGTLEKALSEARQKQAETEQQLRLELATRQTMTRQLQQLQADNGSLRERIGFYESLLTKTDRAPALAIEVFRVEPLTPGHYRLSAILLQGQSSQEAFKGEMQFRLTIERQGKREIIAWPQTRIPLSVSRFLRLERETDLPADTVLKRVEMAIYAAGETRPRLTRIYEVKG</sequence>
<organism evidence="3 4">
    <name type="scientific">Chitinimonas taiwanensis DSM 18899</name>
    <dbReference type="NCBI Taxonomy" id="1121279"/>
    <lineage>
        <taxon>Bacteria</taxon>
        <taxon>Pseudomonadati</taxon>
        <taxon>Pseudomonadota</taxon>
        <taxon>Betaproteobacteria</taxon>
        <taxon>Neisseriales</taxon>
        <taxon>Chitinibacteraceae</taxon>
        <taxon>Chitinimonas</taxon>
    </lineage>
</organism>
<keyword evidence="1" id="KW-0175">Coiled coil</keyword>
<evidence type="ECO:0000256" key="2">
    <source>
        <dbReference type="SAM" id="Phobius"/>
    </source>
</evidence>
<evidence type="ECO:0000256" key="1">
    <source>
        <dbReference type="SAM" id="Coils"/>
    </source>
</evidence>
<dbReference type="Pfam" id="PF20567">
    <property type="entry name" value="DUF6776"/>
    <property type="match status" value="1"/>
</dbReference>
<dbReference type="RefSeq" id="WP_072429254.1">
    <property type="nucleotide sequence ID" value="NZ_FPKR01000011.1"/>
</dbReference>
<keyword evidence="2" id="KW-0472">Membrane</keyword>
<dbReference type="OrthoDB" id="8585321at2"/>
<feature type="coiled-coil region" evidence="1">
    <location>
        <begin position="64"/>
        <end position="119"/>
    </location>
</feature>
<gene>
    <name evidence="3" type="ORF">SAMN02745887_02751</name>
</gene>
<name>A0A1K2HMU1_9NEIS</name>
<dbReference type="AlphaFoldDB" id="A0A1K2HMU1"/>
<dbReference type="Proteomes" id="UP000186513">
    <property type="component" value="Unassembled WGS sequence"/>
</dbReference>
<dbReference type="STRING" id="1121279.SAMN02745887_02751"/>
<keyword evidence="2" id="KW-1133">Transmembrane helix</keyword>
<dbReference type="EMBL" id="FPKR01000011">
    <property type="protein sequence ID" value="SFZ78043.1"/>
    <property type="molecule type" value="Genomic_DNA"/>
</dbReference>
<keyword evidence="4" id="KW-1185">Reference proteome</keyword>
<proteinExistence type="predicted"/>
<evidence type="ECO:0000313" key="4">
    <source>
        <dbReference type="Proteomes" id="UP000186513"/>
    </source>
</evidence>
<evidence type="ECO:0000313" key="3">
    <source>
        <dbReference type="EMBL" id="SFZ78043.1"/>
    </source>
</evidence>
<feature type="transmembrane region" description="Helical" evidence="2">
    <location>
        <begin position="25"/>
        <end position="47"/>
    </location>
</feature>
<keyword evidence="2" id="KW-0812">Transmembrane</keyword>
<protein>
    <submittedName>
        <fullName evidence="3">Uncharacterized protein</fullName>
    </submittedName>
</protein>
<dbReference type="InterPro" id="IPR046703">
    <property type="entry name" value="DUF6776"/>
</dbReference>